<keyword evidence="8" id="KW-1185">Reference proteome</keyword>
<feature type="transmembrane region" description="Helical" evidence="6">
    <location>
        <begin position="81"/>
        <end position="102"/>
    </location>
</feature>
<evidence type="ECO:0000313" key="7">
    <source>
        <dbReference type="EMBL" id="KAL1501526.1"/>
    </source>
</evidence>
<comment type="similarity">
    <text evidence="2">Belongs to the TMEM14 family.</text>
</comment>
<proteinExistence type="inferred from homology"/>
<evidence type="ECO:0000313" key="8">
    <source>
        <dbReference type="Proteomes" id="UP001566132"/>
    </source>
</evidence>
<accession>A0ABD1ERX1</accession>
<evidence type="ECO:0000256" key="6">
    <source>
        <dbReference type="SAM" id="Phobius"/>
    </source>
</evidence>
<reference evidence="7 8" key="1">
    <citation type="submission" date="2024-05" db="EMBL/GenBank/DDBJ databases">
        <title>Genetic variation in Jamaican populations of the coffee berry borer (Hypothenemus hampei).</title>
        <authorList>
            <person name="Errbii M."/>
            <person name="Myrie A."/>
        </authorList>
    </citation>
    <scope>NUCLEOTIDE SEQUENCE [LARGE SCALE GENOMIC DNA]</scope>
    <source>
        <strain evidence="7">JA-Hopewell-2020-01-JO</strain>
        <tissue evidence="7">Whole body</tissue>
    </source>
</reference>
<keyword evidence="5 6" id="KW-0472">Membrane</keyword>
<feature type="transmembrane region" description="Helical" evidence="6">
    <location>
        <begin position="30"/>
        <end position="49"/>
    </location>
</feature>
<name>A0ABD1ERX1_HYPHA</name>
<gene>
    <name evidence="7" type="ORF">ABEB36_006831</name>
</gene>
<comment type="caution">
    <text evidence="7">The sequence shown here is derived from an EMBL/GenBank/DDBJ whole genome shotgun (WGS) entry which is preliminary data.</text>
</comment>
<organism evidence="7 8">
    <name type="scientific">Hypothenemus hampei</name>
    <name type="common">Coffee berry borer</name>
    <dbReference type="NCBI Taxonomy" id="57062"/>
    <lineage>
        <taxon>Eukaryota</taxon>
        <taxon>Metazoa</taxon>
        <taxon>Ecdysozoa</taxon>
        <taxon>Arthropoda</taxon>
        <taxon>Hexapoda</taxon>
        <taxon>Insecta</taxon>
        <taxon>Pterygota</taxon>
        <taxon>Neoptera</taxon>
        <taxon>Endopterygota</taxon>
        <taxon>Coleoptera</taxon>
        <taxon>Polyphaga</taxon>
        <taxon>Cucujiformia</taxon>
        <taxon>Curculionidae</taxon>
        <taxon>Scolytinae</taxon>
        <taxon>Hypothenemus</taxon>
    </lineage>
</organism>
<evidence type="ECO:0000256" key="3">
    <source>
        <dbReference type="ARBA" id="ARBA00022692"/>
    </source>
</evidence>
<keyword evidence="3 6" id="KW-0812">Transmembrane</keyword>
<sequence length="108" mass="10985">MPVDIIGYLYAGAVAAGGVLGYAKAGSVPSLAAGLVFGTALTIGAYQTSQDPSQYGLQLGASSILAGVMGYRFYKSGKIMPAGVVTLLSIGIIARIGLRALINEPTKY</sequence>
<dbReference type="PANTHER" id="PTHR12668">
    <property type="entry name" value="TRANSMEMBRANE PROTEIN 14, 15"/>
    <property type="match status" value="1"/>
</dbReference>
<dbReference type="InterPro" id="IPR005349">
    <property type="entry name" value="TMEM14"/>
</dbReference>
<dbReference type="Proteomes" id="UP001566132">
    <property type="component" value="Unassembled WGS sequence"/>
</dbReference>
<evidence type="ECO:0000256" key="5">
    <source>
        <dbReference type="ARBA" id="ARBA00023136"/>
    </source>
</evidence>
<evidence type="ECO:0000256" key="1">
    <source>
        <dbReference type="ARBA" id="ARBA00004370"/>
    </source>
</evidence>
<keyword evidence="4 6" id="KW-1133">Transmembrane helix</keyword>
<dbReference type="InterPro" id="IPR044890">
    <property type="entry name" value="TMEM14_sf"/>
</dbReference>
<dbReference type="PANTHER" id="PTHR12668:SF43">
    <property type="entry name" value="TRANSMEMBRANE PROTEIN 14 HOMOLOG"/>
    <property type="match status" value="1"/>
</dbReference>
<dbReference type="AlphaFoldDB" id="A0ABD1ERX1"/>
<evidence type="ECO:0000256" key="4">
    <source>
        <dbReference type="ARBA" id="ARBA00022989"/>
    </source>
</evidence>
<dbReference type="EMBL" id="JBDJPC010000005">
    <property type="protein sequence ID" value="KAL1501526.1"/>
    <property type="molecule type" value="Genomic_DNA"/>
</dbReference>
<feature type="transmembrane region" description="Helical" evidence="6">
    <location>
        <begin position="6"/>
        <end position="23"/>
    </location>
</feature>
<evidence type="ECO:0008006" key="9">
    <source>
        <dbReference type="Google" id="ProtNLM"/>
    </source>
</evidence>
<dbReference type="Gene3D" id="1.10.10.1740">
    <property type="entry name" value="Transmembrane protein 14-like"/>
    <property type="match status" value="1"/>
</dbReference>
<protein>
    <recommendedName>
        <fullName evidence="9">Transmembrane protein 14C</fullName>
    </recommendedName>
</protein>
<dbReference type="GO" id="GO:0016020">
    <property type="term" value="C:membrane"/>
    <property type="evidence" value="ECO:0007669"/>
    <property type="project" value="UniProtKB-SubCell"/>
</dbReference>
<comment type="subcellular location">
    <subcellularLocation>
        <location evidence="1">Membrane</location>
    </subcellularLocation>
</comment>
<evidence type="ECO:0000256" key="2">
    <source>
        <dbReference type="ARBA" id="ARBA00007590"/>
    </source>
</evidence>
<dbReference type="Pfam" id="PF03647">
    <property type="entry name" value="Tmemb_14"/>
    <property type="match status" value="1"/>
</dbReference>